<feature type="transmembrane region" description="Helical" evidence="1">
    <location>
        <begin position="69"/>
        <end position="86"/>
    </location>
</feature>
<name>A0ABS1EJT4_9CLOT</name>
<evidence type="ECO:0000256" key="1">
    <source>
        <dbReference type="SAM" id="Phobius"/>
    </source>
</evidence>
<dbReference type="RefSeq" id="WP_200266171.1">
    <property type="nucleotide sequence ID" value="NZ_JAENHN010000009.1"/>
</dbReference>
<dbReference type="EMBL" id="JAENHN010000009">
    <property type="protein sequence ID" value="MBK1809622.1"/>
    <property type="molecule type" value="Genomic_DNA"/>
</dbReference>
<reference evidence="5" key="1">
    <citation type="submission" date="2021-01" db="EMBL/GenBank/DDBJ databases">
        <title>Genome public.</title>
        <authorList>
            <person name="Liu C."/>
            <person name="Sun Q."/>
        </authorList>
    </citation>
    <scope>NUCLEOTIDE SEQUENCE [LARGE SCALE GENOMIC DNA]</scope>
    <source>
        <strain evidence="5">YIM B02505</strain>
    </source>
</reference>
<dbReference type="Proteomes" id="UP000596739">
    <property type="component" value="Unassembled WGS sequence"/>
</dbReference>
<sequence length="495" mass="56490">MRKKLISSYEDFEREYRDVKDQITDIDVYEDIDFPTFEMMEKVKDNLACEVVTEEQNIFKYKRSKTIKILVASILLFVIVGEFAVLKSSFMDSFNITKGTSQKKLEDKSDEKVEVFKGNDLSVYEKAVEEFSKKQGYNIVKSSAINMNIRLPKTFDEFINNVNIGDTLELEKINGLSKQFGYDFKKYLGKKLALYAVNIEKNNTNKGLLITLIYNNNIVGAWISEKDDLQNIIKTCKENDDKNISTQQALDNAKDFIKRYFNSDETMKNIITKDKETNYVKPTYELKFEHSTVKVDAQSGKVIGYDTVNSAKSNKSLSEQSLRNKASDYYKHLGFPTEFENNASVINTDGSICADFSQSIHVNDKTIYNPYNSVRIILNSDGTLRGIVSFYKPLIFTDKSNNILISEDKVKTYYAGVGHDKGVSNFQIPKLEIVVPNNGDLIYSESYMKENPTAVYSEEDYCRLAWVAKGSDDKRSMMLYIDAESGEVIGAAAYK</sequence>
<feature type="domain" description="PepSY" evidence="2">
    <location>
        <begin position="440"/>
        <end position="490"/>
    </location>
</feature>
<gene>
    <name evidence="4" type="ORF">JHL18_03080</name>
</gene>
<accession>A0ABS1EJT4</accession>
<dbReference type="InterPro" id="IPR032257">
    <property type="entry name" value="DUF4830"/>
</dbReference>
<keyword evidence="1" id="KW-0472">Membrane</keyword>
<dbReference type="Pfam" id="PF16112">
    <property type="entry name" value="DUF4830"/>
    <property type="match status" value="1"/>
</dbReference>
<proteinExistence type="predicted"/>
<protein>
    <submittedName>
        <fullName evidence="4">DUF4830 domain-containing protein</fullName>
    </submittedName>
</protein>
<evidence type="ECO:0000259" key="3">
    <source>
        <dbReference type="Pfam" id="PF16112"/>
    </source>
</evidence>
<feature type="domain" description="DUF4830" evidence="3">
    <location>
        <begin position="134"/>
        <end position="223"/>
    </location>
</feature>
<organism evidence="4 5">
    <name type="scientific">Clostridium yunnanense</name>
    <dbReference type="NCBI Taxonomy" id="2800325"/>
    <lineage>
        <taxon>Bacteria</taxon>
        <taxon>Bacillati</taxon>
        <taxon>Bacillota</taxon>
        <taxon>Clostridia</taxon>
        <taxon>Eubacteriales</taxon>
        <taxon>Clostridiaceae</taxon>
        <taxon>Clostridium</taxon>
    </lineage>
</organism>
<evidence type="ECO:0000313" key="4">
    <source>
        <dbReference type="EMBL" id="MBK1809622.1"/>
    </source>
</evidence>
<evidence type="ECO:0000259" key="2">
    <source>
        <dbReference type="Pfam" id="PF03413"/>
    </source>
</evidence>
<keyword evidence="1" id="KW-0812">Transmembrane</keyword>
<comment type="caution">
    <text evidence="4">The sequence shown here is derived from an EMBL/GenBank/DDBJ whole genome shotgun (WGS) entry which is preliminary data.</text>
</comment>
<dbReference type="InterPro" id="IPR025711">
    <property type="entry name" value="PepSY"/>
</dbReference>
<evidence type="ECO:0000313" key="5">
    <source>
        <dbReference type="Proteomes" id="UP000596739"/>
    </source>
</evidence>
<keyword evidence="5" id="KW-1185">Reference proteome</keyword>
<dbReference type="Pfam" id="PF03413">
    <property type="entry name" value="PepSY"/>
    <property type="match status" value="1"/>
</dbReference>
<keyword evidence="1" id="KW-1133">Transmembrane helix</keyword>